<proteinExistence type="predicted"/>
<evidence type="ECO:0000313" key="3">
    <source>
        <dbReference type="Proteomes" id="UP001600165"/>
    </source>
</evidence>
<organism evidence="2 3">
    <name type="scientific">Almyronema epifaneia S1</name>
    <dbReference type="NCBI Taxonomy" id="2991925"/>
    <lineage>
        <taxon>Bacteria</taxon>
        <taxon>Bacillati</taxon>
        <taxon>Cyanobacteriota</taxon>
        <taxon>Cyanophyceae</taxon>
        <taxon>Nodosilineales</taxon>
        <taxon>Nodosilineaceae</taxon>
        <taxon>Almyronema</taxon>
        <taxon>Almyronema epifaneia</taxon>
    </lineage>
</organism>
<name>A0ABW6IHA0_9CYAN</name>
<accession>A0ABW6IHA0</accession>
<reference evidence="2 3" key="1">
    <citation type="submission" date="2024-10" db="EMBL/GenBank/DDBJ databases">
        <authorList>
            <person name="Ratan Roy A."/>
            <person name="Morales Sandoval P.H."/>
            <person name="De Los Santos Villalobos S."/>
            <person name="Chakraborty S."/>
            <person name="Mukherjee J."/>
        </authorList>
    </citation>
    <scope>NUCLEOTIDE SEQUENCE [LARGE SCALE GENOMIC DNA]</scope>
    <source>
        <strain evidence="2 3">S1</strain>
    </source>
</reference>
<sequence>MLLYFTPALLTFTVASQALLADEESKFQVSSWMFLVAIAVLWPVTLPCIVRKKLSQRFAKVEEQVEYMWIRVSDSSDQAFLSSVDECLECSQ</sequence>
<evidence type="ECO:0000313" key="2">
    <source>
        <dbReference type="EMBL" id="MFE4107399.1"/>
    </source>
</evidence>
<keyword evidence="1" id="KW-0472">Membrane</keyword>
<feature type="transmembrane region" description="Helical" evidence="1">
    <location>
        <begin position="31"/>
        <end position="50"/>
    </location>
</feature>
<keyword evidence="1" id="KW-1133">Transmembrane helix</keyword>
<protein>
    <submittedName>
        <fullName evidence="2">Uncharacterized protein</fullName>
    </submittedName>
</protein>
<keyword evidence="3" id="KW-1185">Reference proteome</keyword>
<keyword evidence="1" id="KW-0812">Transmembrane</keyword>
<dbReference type="Proteomes" id="UP001600165">
    <property type="component" value="Unassembled WGS sequence"/>
</dbReference>
<evidence type="ECO:0000256" key="1">
    <source>
        <dbReference type="SAM" id="Phobius"/>
    </source>
</evidence>
<gene>
    <name evidence="2" type="ORF">ACFVKH_13990</name>
</gene>
<comment type="caution">
    <text evidence="2">The sequence shown here is derived from an EMBL/GenBank/DDBJ whole genome shotgun (WGS) entry which is preliminary data.</text>
</comment>
<dbReference type="RefSeq" id="WP_377966072.1">
    <property type="nucleotide sequence ID" value="NZ_JBHZOL010000086.1"/>
</dbReference>
<dbReference type="EMBL" id="JBHZOL010000086">
    <property type="protein sequence ID" value="MFE4107399.1"/>
    <property type="molecule type" value="Genomic_DNA"/>
</dbReference>